<evidence type="ECO:0000256" key="6">
    <source>
        <dbReference type="ARBA" id="ARBA00022692"/>
    </source>
</evidence>
<feature type="transmembrane region" description="Helical" evidence="9">
    <location>
        <begin position="180"/>
        <end position="198"/>
    </location>
</feature>
<reference evidence="11 12" key="1">
    <citation type="submission" date="2018-12" db="EMBL/GenBank/DDBJ databases">
        <authorList>
            <person name="Li F."/>
        </authorList>
    </citation>
    <scope>NUCLEOTIDE SEQUENCE [LARGE SCALE GENOMIC DNA]</scope>
    <source>
        <strain evidence="11 12">EGI 6500705</strain>
    </source>
</reference>
<keyword evidence="8 9" id="KW-0472">Membrane</keyword>
<feature type="transmembrane region" description="Helical" evidence="9">
    <location>
        <begin position="34"/>
        <end position="57"/>
    </location>
</feature>
<keyword evidence="7 9" id="KW-1133">Transmembrane helix</keyword>
<keyword evidence="3 9" id="KW-0813">Transport</keyword>
<dbReference type="PROSITE" id="PS51012">
    <property type="entry name" value="ABC_TM2"/>
    <property type="match status" value="1"/>
</dbReference>
<feature type="transmembrane region" description="Helical" evidence="9">
    <location>
        <begin position="144"/>
        <end position="168"/>
    </location>
</feature>
<dbReference type="RefSeq" id="WP_127048759.1">
    <property type="nucleotide sequence ID" value="NZ_RZGZ01000002.1"/>
</dbReference>
<dbReference type="EMBL" id="RZGZ01000002">
    <property type="protein sequence ID" value="RUR01334.1"/>
    <property type="molecule type" value="Genomic_DNA"/>
</dbReference>
<evidence type="ECO:0000256" key="5">
    <source>
        <dbReference type="ARBA" id="ARBA00022519"/>
    </source>
</evidence>
<organism evidence="11 12">
    <name type="scientific">Labedella endophytica</name>
    <dbReference type="NCBI Taxonomy" id="1523160"/>
    <lineage>
        <taxon>Bacteria</taxon>
        <taxon>Bacillati</taxon>
        <taxon>Actinomycetota</taxon>
        <taxon>Actinomycetes</taxon>
        <taxon>Micrococcales</taxon>
        <taxon>Microbacteriaceae</taxon>
        <taxon>Labedella</taxon>
    </lineage>
</organism>
<evidence type="ECO:0000256" key="2">
    <source>
        <dbReference type="ARBA" id="ARBA00007783"/>
    </source>
</evidence>
<evidence type="ECO:0000256" key="9">
    <source>
        <dbReference type="RuleBase" id="RU361157"/>
    </source>
</evidence>
<evidence type="ECO:0000256" key="1">
    <source>
        <dbReference type="ARBA" id="ARBA00004429"/>
    </source>
</evidence>
<dbReference type="InterPro" id="IPR013525">
    <property type="entry name" value="ABC2_TM"/>
</dbReference>
<feature type="transmembrane region" description="Helical" evidence="9">
    <location>
        <begin position="240"/>
        <end position="261"/>
    </location>
</feature>
<dbReference type="PANTHER" id="PTHR30413:SF8">
    <property type="entry name" value="TRANSPORT PERMEASE PROTEIN"/>
    <property type="match status" value="1"/>
</dbReference>
<keyword evidence="4 9" id="KW-1003">Cell membrane</keyword>
<protein>
    <recommendedName>
        <fullName evidence="9">Transport permease protein</fullName>
    </recommendedName>
</protein>
<evidence type="ECO:0000256" key="7">
    <source>
        <dbReference type="ARBA" id="ARBA00022989"/>
    </source>
</evidence>
<evidence type="ECO:0000313" key="11">
    <source>
        <dbReference type="EMBL" id="RUR01334.1"/>
    </source>
</evidence>
<keyword evidence="6 9" id="KW-0812">Transmembrane</keyword>
<dbReference type="Pfam" id="PF01061">
    <property type="entry name" value="ABC2_membrane"/>
    <property type="match status" value="1"/>
</dbReference>
<keyword evidence="12" id="KW-1185">Reference proteome</keyword>
<dbReference type="GO" id="GO:0005886">
    <property type="term" value="C:plasma membrane"/>
    <property type="evidence" value="ECO:0007669"/>
    <property type="project" value="UniProtKB-SubCell"/>
</dbReference>
<dbReference type="InterPro" id="IPR047817">
    <property type="entry name" value="ABC2_TM_bact-type"/>
</dbReference>
<dbReference type="AlphaFoldDB" id="A0A3S0XNE8"/>
<gene>
    <name evidence="11" type="ORF">ELQ94_07450</name>
</gene>
<proteinExistence type="inferred from homology"/>
<evidence type="ECO:0000256" key="8">
    <source>
        <dbReference type="ARBA" id="ARBA00023136"/>
    </source>
</evidence>
<accession>A0A3S0XNE8</accession>
<dbReference type="Proteomes" id="UP000274909">
    <property type="component" value="Unassembled WGS sequence"/>
</dbReference>
<dbReference type="OrthoDB" id="9789409at2"/>
<keyword evidence="5" id="KW-0997">Cell inner membrane</keyword>
<comment type="caution">
    <text evidence="11">The sequence shown here is derived from an EMBL/GenBank/DDBJ whole genome shotgun (WGS) entry which is preliminary data.</text>
</comment>
<name>A0A3S0XNE8_9MICO</name>
<feature type="transmembrane region" description="Helical" evidence="9">
    <location>
        <begin position="69"/>
        <end position="102"/>
    </location>
</feature>
<evidence type="ECO:0000256" key="3">
    <source>
        <dbReference type="ARBA" id="ARBA00022448"/>
    </source>
</evidence>
<feature type="domain" description="ABC transmembrane type-2" evidence="10">
    <location>
        <begin position="31"/>
        <end position="264"/>
    </location>
</feature>
<dbReference type="PANTHER" id="PTHR30413">
    <property type="entry name" value="INNER MEMBRANE TRANSPORT PERMEASE"/>
    <property type="match status" value="1"/>
</dbReference>
<comment type="similarity">
    <text evidence="2 9">Belongs to the ABC-2 integral membrane protein family.</text>
</comment>
<feature type="transmembrane region" description="Helical" evidence="9">
    <location>
        <begin position="114"/>
        <end position="138"/>
    </location>
</feature>
<dbReference type="GO" id="GO:0015920">
    <property type="term" value="P:lipopolysaccharide transport"/>
    <property type="evidence" value="ECO:0007669"/>
    <property type="project" value="TreeGrafter"/>
</dbReference>
<evidence type="ECO:0000313" key="12">
    <source>
        <dbReference type="Proteomes" id="UP000274909"/>
    </source>
</evidence>
<comment type="subcellular location">
    <subcellularLocation>
        <location evidence="1">Cell inner membrane</location>
        <topology evidence="1">Multi-pass membrane protein</topology>
    </subcellularLocation>
    <subcellularLocation>
        <location evidence="9">Cell membrane</location>
        <topology evidence="9">Multi-pass membrane protein</topology>
    </subcellularLocation>
</comment>
<sequence length="272" mass="31218">MTYLSELFASRELFYNLTMRDVKGKYRRTVLGQLWSLINPLATMLVYTLVFSFIFRARPSVGDPSGLDIYALWLMTGLLPWMFFTRVVTGAMTSVIGSAGLIKKVYFPRMHLPFSVAGSVGYTWAIEMAVLTIALTVFGGMPLIWVPVALFFMLMLTFFALGLGMLLAIGNVYFRDLQHFTTIALQMWMYLTPIIYPLSLVENQAATHGQWILDVYRLNPMERFVSVFRELLYDNRWPDLSDSLVCIAWTVVMFTLGFLVFKRSEKRLAELL</sequence>
<dbReference type="GO" id="GO:0140359">
    <property type="term" value="F:ABC-type transporter activity"/>
    <property type="evidence" value="ECO:0007669"/>
    <property type="project" value="InterPro"/>
</dbReference>
<evidence type="ECO:0000259" key="10">
    <source>
        <dbReference type="PROSITE" id="PS51012"/>
    </source>
</evidence>
<evidence type="ECO:0000256" key="4">
    <source>
        <dbReference type="ARBA" id="ARBA00022475"/>
    </source>
</evidence>